<evidence type="ECO:0000313" key="1">
    <source>
        <dbReference type="EMBL" id="MDR6240866.1"/>
    </source>
</evidence>
<dbReference type="Proteomes" id="UP001185092">
    <property type="component" value="Unassembled WGS sequence"/>
</dbReference>
<evidence type="ECO:0000313" key="2">
    <source>
        <dbReference type="Proteomes" id="UP001185092"/>
    </source>
</evidence>
<name>A0AAE4BTN2_9BACT</name>
<gene>
    <name evidence="1" type="ORF">HNQ88_003942</name>
</gene>
<protein>
    <submittedName>
        <fullName evidence="1">Uncharacterized protein</fullName>
    </submittedName>
</protein>
<reference evidence="1" key="1">
    <citation type="submission" date="2023-07" db="EMBL/GenBank/DDBJ databases">
        <title>Genomic Encyclopedia of Type Strains, Phase IV (KMG-IV): sequencing the most valuable type-strain genomes for metagenomic binning, comparative biology and taxonomic classification.</title>
        <authorList>
            <person name="Goeker M."/>
        </authorList>
    </citation>
    <scope>NUCLEOTIDE SEQUENCE</scope>
    <source>
        <strain evidence="1">DSM 26174</strain>
    </source>
</reference>
<organism evidence="1 2">
    <name type="scientific">Aureibacter tunicatorum</name>
    <dbReference type="NCBI Taxonomy" id="866807"/>
    <lineage>
        <taxon>Bacteria</taxon>
        <taxon>Pseudomonadati</taxon>
        <taxon>Bacteroidota</taxon>
        <taxon>Cytophagia</taxon>
        <taxon>Cytophagales</taxon>
        <taxon>Persicobacteraceae</taxon>
        <taxon>Aureibacter</taxon>
    </lineage>
</organism>
<proteinExistence type="predicted"/>
<sequence length="51" mass="5904">MGVKTGQKIFRISDADSYSLFTTYLIIKILDIQLRQNMKDIEKVKQVIDGK</sequence>
<keyword evidence="2" id="KW-1185">Reference proteome</keyword>
<accession>A0AAE4BTN2</accession>
<dbReference type="AlphaFoldDB" id="A0AAE4BTN2"/>
<dbReference type="EMBL" id="JAVDQD010000005">
    <property type="protein sequence ID" value="MDR6240866.1"/>
    <property type="molecule type" value="Genomic_DNA"/>
</dbReference>
<comment type="caution">
    <text evidence="1">The sequence shown here is derived from an EMBL/GenBank/DDBJ whole genome shotgun (WGS) entry which is preliminary data.</text>
</comment>